<evidence type="ECO:0000313" key="1">
    <source>
        <dbReference type="EMBL" id="MEQ2472724.1"/>
    </source>
</evidence>
<evidence type="ECO:0000313" key="2">
    <source>
        <dbReference type="Proteomes" id="UP001438008"/>
    </source>
</evidence>
<dbReference type="InterPro" id="IPR005358">
    <property type="entry name" value="Puta_zinc/iron-chelating_dom"/>
</dbReference>
<proteinExistence type="predicted"/>
<gene>
    <name evidence="1" type="ORF">WMO29_09540</name>
</gene>
<dbReference type="PANTHER" id="PTHR35866:SF1">
    <property type="entry name" value="YKGJ FAMILY CYSTEINE CLUSTER PROTEIN"/>
    <property type="match status" value="1"/>
</dbReference>
<organism evidence="1 2">
    <name type="scientific">Laedolimicola intestinihominis</name>
    <dbReference type="NCBI Taxonomy" id="3133166"/>
    <lineage>
        <taxon>Bacteria</taxon>
        <taxon>Bacillati</taxon>
        <taxon>Bacillota</taxon>
        <taxon>Clostridia</taxon>
        <taxon>Lachnospirales</taxon>
        <taxon>Lachnospiraceae</taxon>
        <taxon>Laedolimicola</taxon>
    </lineage>
</organism>
<keyword evidence="2" id="KW-1185">Reference proteome</keyword>
<reference evidence="1 2" key="1">
    <citation type="submission" date="2024-03" db="EMBL/GenBank/DDBJ databases">
        <title>Human intestinal bacterial collection.</title>
        <authorList>
            <person name="Pauvert C."/>
            <person name="Hitch T.C.A."/>
            <person name="Clavel T."/>
        </authorList>
    </citation>
    <scope>NUCLEOTIDE SEQUENCE [LARGE SCALE GENOMIC DNA]</scope>
    <source>
        <strain evidence="1 2">CLA-AA-H132</strain>
    </source>
</reference>
<accession>A0ABV1FI30</accession>
<comment type="caution">
    <text evidence="1">The sequence shown here is derived from an EMBL/GenBank/DDBJ whole genome shotgun (WGS) entry which is preliminary data.</text>
</comment>
<dbReference type="Proteomes" id="UP001438008">
    <property type="component" value="Unassembled WGS sequence"/>
</dbReference>
<dbReference type="RefSeq" id="WP_349164593.1">
    <property type="nucleotide sequence ID" value="NZ_JBBMFE010000007.1"/>
</dbReference>
<protein>
    <submittedName>
        <fullName evidence="1">YkgJ family cysteine cluster protein</fullName>
    </submittedName>
</protein>
<dbReference type="Pfam" id="PF03692">
    <property type="entry name" value="CxxCxxCC"/>
    <property type="match status" value="1"/>
</dbReference>
<dbReference type="EMBL" id="JBBMFE010000007">
    <property type="protein sequence ID" value="MEQ2472724.1"/>
    <property type="molecule type" value="Genomic_DNA"/>
</dbReference>
<name>A0ABV1FI30_9FIRM</name>
<dbReference type="PANTHER" id="PTHR35866">
    <property type="entry name" value="PUTATIVE-RELATED"/>
    <property type="match status" value="1"/>
</dbReference>
<sequence>MEREIDMKEVSDGRLYGLRDMVKADCGGCAGCSQCCESMGSTIILDPYDVWRLTAGLQVSFEALLQDKLELNLVEGIILPNMKTSGENERCGFLNGEGRCSVHALRPGFCRIFPLGRFYENHSFQYFLQVHECPREPKLKVKVQKWIDTPDLKRNEKFIIDWHYFLKDVTARLGEQNGEQYQKMIDLYILKSFYQEEWEKDRDFYEQFDERLTKAKEILKISG</sequence>